<protein>
    <submittedName>
        <fullName evidence="1">Uncharacterized protein</fullName>
    </submittedName>
</protein>
<proteinExistence type="predicted"/>
<reference evidence="1 2" key="1">
    <citation type="journal article" date="2023" name="Plants (Basel)">
        <title>Bridging the Gap: Combining Genomics and Transcriptomics Approaches to Understand Stylosanthes scabra, an Orphan Legume from the Brazilian Caatinga.</title>
        <authorList>
            <person name="Ferreira-Neto J.R.C."/>
            <person name="da Silva M.D."/>
            <person name="Binneck E."/>
            <person name="de Melo N.F."/>
            <person name="da Silva R.H."/>
            <person name="de Melo A.L.T.M."/>
            <person name="Pandolfi V."/>
            <person name="Bustamante F.O."/>
            <person name="Brasileiro-Vidal A.C."/>
            <person name="Benko-Iseppon A.M."/>
        </authorList>
    </citation>
    <scope>NUCLEOTIDE SEQUENCE [LARGE SCALE GENOMIC DNA]</scope>
    <source>
        <tissue evidence="1">Leaves</tissue>
    </source>
</reference>
<keyword evidence="2" id="KW-1185">Reference proteome</keyword>
<evidence type="ECO:0000313" key="2">
    <source>
        <dbReference type="Proteomes" id="UP001341840"/>
    </source>
</evidence>
<accession>A0ABU6WUX8</accession>
<dbReference type="EMBL" id="JASCZI010183743">
    <property type="protein sequence ID" value="MED6189667.1"/>
    <property type="molecule type" value="Genomic_DNA"/>
</dbReference>
<dbReference type="Proteomes" id="UP001341840">
    <property type="component" value="Unassembled WGS sequence"/>
</dbReference>
<name>A0ABU6WUX8_9FABA</name>
<organism evidence="1 2">
    <name type="scientific">Stylosanthes scabra</name>
    <dbReference type="NCBI Taxonomy" id="79078"/>
    <lineage>
        <taxon>Eukaryota</taxon>
        <taxon>Viridiplantae</taxon>
        <taxon>Streptophyta</taxon>
        <taxon>Embryophyta</taxon>
        <taxon>Tracheophyta</taxon>
        <taxon>Spermatophyta</taxon>
        <taxon>Magnoliopsida</taxon>
        <taxon>eudicotyledons</taxon>
        <taxon>Gunneridae</taxon>
        <taxon>Pentapetalae</taxon>
        <taxon>rosids</taxon>
        <taxon>fabids</taxon>
        <taxon>Fabales</taxon>
        <taxon>Fabaceae</taxon>
        <taxon>Papilionoideae</taxon>
        <taxon>50 kb inversion clade</taxon>
        <taxon>dalbergioids sensu lato</taxon>
        <taxon>Dalbergieae</taxon>
        <taxon>Pterocarpus clade</taxon>
        <taxon>Stylosanthes</taxon>
    </lineage>
</organism>
<evidence type="ECO:0000313" key="1">
    <source>
        <dbReference type="EMBL" id="MED6189667.1"/>
    </source>
</evidence>
<feature type="non-terminal residue" evidence="1">
    <location>
        <position position="67"/>
    </location>
</feature>
<comment type="caution">
    <text evidence="1">The sequence shown here is derived from an EMBL/GenBank/DDBJ whole genome shotgun (WGS) entry which is preliminary data.</text>
</comment>
<sequence length="67" mass="7092">MTSARMEPRNAGQDGRPAKWEAWAHGCAAAMHRSNCAVDAETAGDGSVGLTRWGGEDEAHKIGDLLL</sequence>
<gene>
    <name evidence="1" type="ORF">PIB30_098322</name>
</gene>